<keyword evidence="2" id="KW-1185">Reference proteome</keyword>
<comment type="caution">
    <text evidence="1">The sequence shown here is derived from an EMBL/GenBank/DDBJ whole genome shotgun (WGS) entry which is preliminary data.</text>
</comment>
<accession>A0ABQ5XSX0</accession>
<gene>
    <name evidence="1" type="ORF">GCM10007901_39230</name>
</gene>
<dbReference type="RefSeq" id="WP_284322659.1">
    <property type="nucleotide sequence ID" value="NZ_BSOB01000051.1"/>
</dbReference>
<sequence length="67" mass="7623">MNPSELQINRIWQLACAIEPDEDRVLEWWHNDALVALGGLKPCELLERGLGDRLEAYLTAIYADALE</sequence>
<evidence type="ECO:0000313" key="1">
    <source>
        <dbReference type="EMBL" id="GLQ94970.1"/>
    </source>
</evidence>
<protein>
    <recommendedName>
        <fullName evidence="3">Antitoxin Xre/MbcA/ParS-like toxin-binding domain-containing protein</fullName>
    </recommendedName>
</protein>
<evidence type="ECO:0000313" key="2">
    <source>
        <dbReference type="Proteomes" id="UP001156670"/>
    </source>
</evidence>
<dbReference type="EMBL" id="BSOB01000051">
    <property type="protein sequence ID" value="GLQ94970.1"/>
    <property type="molecule type" value="Genomic_DNA"/>
</dbReference>
<reference evidence="2" key="1">
    <citation type="journal article" date="2019" name="Int. J. Syst. Evol. Microbiol.">
        <title>The Global Catalogue of Microorganisms (GCM) 10K type strain sequencing project: providing services to taxonomists for standard genome sequencing and annotation.</title>
        <authorList>
            <consortium name="The Broad Institute Genomics Platform"/>
            <consortium name="The Broad Institute Genome Sequencing Center for Infectious Disease"/>
            <person name="Wu L."/>
            <person name="Ma J."/>
        </authorList>
    </citation>
    <scope>NUCLEOTIDE SEQUENCE [LARGE SCALE GENOMIC DNA]</scope>
    <source>
        <strain evidence="2">NBRC 111980</strain>
    </source>
</reference>
<evidence type="ECO:0008006" key="3">
    <source>
        <dbReference type="Google" id="ProtNLM"/>
    </source>
</evidence>
<organism evidence="1 2">
    <name type="scientific">Dyella acidisoli</name>
    <dbReference type="NCBI Taxonomy" id="1867834"/>
    <lineage>
        <taxon>Bacteria</taxon>
        <taxon>Pseudomonadati</taxon>
        <taxon>Pseudomonadota</taxon>
        <taxon>Gammaproteobacteria</taxon>
        <taxon>Lysobacterales</taxon>
        <taxon>Rhodanobacteraceae</taxon>
        <taxon>Dyella</taxon>
    </lineage>
</organism>
<dbReference type="Proteomes" id="UP001156670">
    <property type="component" value="Unassembled WGS sequence"/>
</dbReference>
<name>A0ABQ5XSX0_9GAMM</name>
<proteinExistence type="predicted"/>